<evidence type="ECO:0000313" key="5">
    <source>
        <dbReference type="EMBL" id="AER55132.1"/>
    </source>
</evidence>
<dbReference type="Proteomes" id="UP000005870">
    <property type="component" value="Chromosome"/>
</dbReference>
<keyword evidence="2" id="KW-0175">Coiled coil</keyword>
<feature type="coiled-coil region" evidence="2">
    <location>
        <begin position="84"/>
        <end position="155"/>
    </location>
</feature>
<evidence type="ECO:0000259" key="4">
    <source>
        <dbReference type="PROSITE" id="PS51123"/>
    </source>
</evidence>
<dbReference type="HOGENOM" id="CLU_930243_0_0_6"/>
<dbReference type="eggNOG" id="COG2885">
    <property type="taxonomic scope" value="Bacteria"/>
</dbReference>
<accession>G7UVL5</accession>
<reference evidence="5 6" key="1">
    <citation type="journal article" date="2012" name="J. Bacteriol.">
        <title>Complete Genome Sequence of the BTEX-Degrading Bacterium Pseudoxanthomonas spadix BD-a59.</title>
        <authorList>
            <person name="Lee S.H."/>
            <person name="Jin H.M."/>
            <person name="Lee H.J."/>
            <person name="Kim J.M."/>
            <person name="Jeon C.O."/>
        </authorList>
    </citation>
    <scope>NUCLEOTIDE SEQUENCE [LARGE SCALE GENOMIC DNA]</scope>
    <source>
        <strain evidence="5 6">BD-a59</strain>
    </source>
</reference>
<organism evidence="5 6">
    <name type="scientific">Pseudoxanthomonas spadix (strain BD-a59)</name>
    <dbReference type="NCBI Taxonomy" id="1045855"/>
    <lineage>
        <taxon>Bacteria</taxon>
        <taxon>Pseudomonadati</taxon>
        <taxon>Pseudomonadota</taxon>
        <taxon>Gammaproteobacteria</taxon>
        <taxon>Lysobacterales</taxon>
        <taxon>Lysobacteraceae</taxon>
        <taxon>Pseudoxanthomonas</taxon>
    </lineage>
</organism>
<dbReference type="InterPro" id="IPR036737">
    <property type="entry name" value="OmpA-like_sf"/>
</dbReference>
<feature type="signal peptide" evidence="3">
    <location>
        <begin position="1"/>
        <end position="23"/>
    </location>
</feature>
<gene>
    <name evidence="5" type="ordered locus">DSC_02395</name>
</gene>
<feature type="chain" id="PRO_5003504447" evidence="3">
    <location>
        <begin position="24"/>
        <end position="295"/>
    </location>
</feature>
<dbReference type="EMBL" id="CP003093">
    <property type="protein sequence ID" value="AER55132.1"/>
    <property type="molecule type" value="Genomic_DNA"/>
</dbReference>
<proteinExistence type="predicted"/>
<dbReference type="OrthoDB" id="5976031at2"/>
<evidence type="ECO:0000256" key="3">
    <source>
        <dbReference type="SAM" id="SignalP"/>
    </source>
</evidence>
<evidence type="ECO:0000256" key="2">
    <source>
        <dbReference type="SAM" id="Coils"/>
    </source>
</evidence>
<dbReference type="InterPro" id="IPR006665">
    <property type="entry name" value="OmpA-like"/>
</dbReference>
<evidence type="ECO:0000256" key="1">
    <source>
        <dbReference type="PROSITE-ProRule" id="PRU00473"/>
    </source>
</evidence>
<dbReference type="AlphaFoldDB" id="G7UVL5"/>
<dbReference type="STRING" id="1045855.DSC_02395"/>
<evidence type="ECO:0000313" key="6">
    <source>
        <dbReference type="Proteomes" id="UP000005870"/>
    </source>
</evidence>
<dbReference type="SUPFAM" id="SSF103088">
    <property type="entry name" value="OmpA-like"/>
    <property type="match status" value="1"/>
</dbReference>
<keyword evidence="3" id="KW-0732">Signal</keyword>
<sequence length="295" mass="31334">MNANVFRNLVLALLLGVAGAALAADDAVVAQLDARLSALDADPDLRELGAYERLQAVQAIARYADSSRSERDALLYIAQRRVEIAELAAQTAQLNRQADALERTRNELLLEASRREIARAHQEAERLRVQQQIQAEEAERLRQQAQLETATQAEQALTSATDAQQAKLTAARRKAASLARQEAELVSGAKLPPSSFNADGSERFVLPASMFEADKAALSATGKSAAKALAAYLEATPGARLRVEGYGDKQTPGARRSAALRSALIAAGVPEARVVDGGGKGTGTPQRAAAVVFTL</sequence>
<dbReference type="PROSITE" id="PS51123">
    <property type="entry name" value="OMPA_2"/>
    <property type="match status" value="1"/>
</dbReference>
<keyword evidence="1" id="KW-0472">Membrane</keyword>
<dbReference type="GO" id="GO:0016020">
    <property type="term" value="C:membrane"/>
    <property type="evidence" value="ECO:0007669"/>
    <property type="project" value="UniProtKB-UniRule"/>
</dbReference>
<feature type="domain" description="OmpA-like" evidence="4">
    <location>
        <begin position="198"/>
        <end position="295"/>
    </location>
</feature>
<dbReference type="Gene3D" id="3.30.1330.60">
    <property type="entry name" value="OmpA-like domain"/>
    <property type="match status" value="1"/>
</dbReference>
<dbReference type="KEGG" id="psd:DSC_02395"/>
<name>G7UVL5_PSEUP</name>
<keyword evidence="6" id="KW-1185">Reference proteome</keyword>
<protein>
    <submittedName>
        <fullName evidence="5">Outer membrane protein</fullName>
    </submittedName>
</protein>
<dbReference type="RefSeq" id="WP_014159310.1">
    <property type="nucleotide sequence ID" value="NC_016147.2"/>
</dbReference>